<dbReference type="GO" id="GO:0071555">
    <property type="term" value="P:cell wall organization"/>
    <property type="evidence" value="ECO:0007669"/>
    <property type="project" value="TreeGrafter"/>
</dbReference>
<name>A0A316DLV7_9FLAO</name>
<comment type="caution">
    <text evidence="6">The sequence shown here is derived from an EMBL/GenBank/DDBJ whole genome shotgun (WGS) entry which is preliminary data.</text>
</comment>
<dbReference type="CDD" id="cd06575">
    <property type="entry name" value="PASTA_Pbp2x-like_2"/>
    <property type="match status" value="1"/>
</dbReference>
<dbReference type="InterPro" id="IPR005543">
    <property type="entry name" value="PASTA_dom"/>
</dbReference>
<reference evidence="6 7" key="1">
    <citation type="submission" date="2018-05" db="EMBL/GenBank/DDBJ databases">
        <title>Genomic Encyclopedia of Archaeal and Bacterial Type Strains, Phase II (KMG-II): from individual species to whole genera.</title>
        <authorList>
            <person name="Goeker M."/>
        </authorList>
    </citation>
    <scope>NUCLEOTIDE SEQUENCE [LARGE SCALE GENOMIC DNA]</scope>
    <source>
        <strain evidence="6 7">DSM 22637</strain>
    </source>
</reference>
<dbReference type="GO" id="GO:0008658">
    <property type="term" value="F:penicillin binding"/>
    <property type="evidence" value="ECO:0007669"/>
    <property type="project" value="InterPro"/>
</dbReference>
<dbReference type="SUPFAM" id="SSF54184">
    <property type="entry name" value="Penicillin-binding protein 2x (pbp-2x), c-terminal domain"/>
    <property type="match status" value="1"/>
</dbReference>
<dbReference type="PANTHER" id="PTHR30627">
    <property type="entry name" value="PEPTIDOGLYCAN D,D-TRANSPEPTIDASE"/>
    <property type="match status" value="1"/>
</dbReference>
<keyword evidence="3 4" id="KW-0472">Membrane</keyword>
<protein>
    <submittedName>
        <fullName evidence="6">Cell division protein FtsI (Penicillin-binding protein 3)</fullName>
    </submittedName>
</protein>
<keyword evidence="4" id="KW-1133">Transmembrane helix</keyword>
<comment type="subcellular location">
    <subcellularLocation>
        <location evidence="1">Membrane</location>
    </subcellularLocation>
</comment>
<proteinExistence type="predicted"/>
<dbReference type="Pfam" id="PF03793">
    <property type="entry name" value="PASTA"/>
    <property type="match status" value="1"/>
</dbReference>
<keyword evidence="2" id="KW-0645">Protease</keyword>
<dbReference type="Gene3D" id="3.30.450.330">
    <property type="match status" value="1"/>
</dbReference>
<dbReference type="GO" id="GO:0005886">
    <property type="term" value="C:plasma membrane"/>
    <property type="evidence" value="ECO:0007669"/>
    <property type="project" value="TreeGrafter"/>
</dbReference>
<dbReference type="SUPFAM" id="SSF56601">
    <property type="entry name" value="beta-lactamase/transpeptidase-like"/>
    <property type="match status" value="1"/>
</dbReference>
<evidence type="ECO:0000313" key="7">
    <source>
        <dbReference type="Proteomes" id="UP000245430"/>
    </source>
</evidence>
<dbReference type="InterPro" id="IPR036138">
    <property type="entry name" value="PBP_dimer_sf"/>
</dbReference>
<dbReference type="InterPro" id="IPR001460">
    <property type="entry name" value="PCN-bd_Tpept"/>
</dbReference>
<keyword evidence="2" id="KW-0378">Hydrolase</keyword>
<dbReference type="Pfam" id="PF03717">
    <property type="entry name" value="PBP_dimer"/>
    <property type="match status" value="1"/>
</dbReference>
<dbReference type="PANTHER" id="PTHR30627:SF1">
    <property type="entry name" value="PEPTIDOGLYCAN D,D-TRANSPEPTIDASE FTSI"/>
    <property type="match status" value="1"/>
</dbReference>
<gene>
    <name evidence="6" type="ORF">LX78_01603</name>
</gene>
<keyword evidence="6" id="KW-0131">Cell cycle</keyword>
<dbReference type="InterPro" id="IPR005311">
    <property type="entry name" value="PBP_dimer"/>
</dbReference>
<dbReference type="SUPFAM" id="SSF56519">
    <property type="entry name" value="Penicillin binding protein dimerisation domain"/>
    <property type="match status" value="1"/>
</dbReference>
<dbReference type="InterPro" id="IPR012338">
    <property type="entry name" value="Beta-lactam/transpept-like"/>
</dbReference>
<dbReference type="Gene3D" id="3.40.710.10">
    <property type="entry name" value="DD-peptidase/beta-lactamase superfamily"/>
    <property type="match status" value="1"/>
</dbReference>
<evidence type="ECO:0000259" key="5">
    <source>
        <dbReference type="PROSITE" id="PS51178"/>
    </source>
</evidence>
<evidence type="ECO:0000256" key="1">
    <source>
        <dbReference type="ARBA" id="ARBA00004370"/>
    </source>
</evidence>
<feature type="transmembrane region" description="Helical" evidence="4">
    <location>
        <begin position="12"/>
        <end position="31"/>
    </location>
</feature>
<dbReference type="Gene3D" id="3.90.1310.10">
    <property type="entry name" value="Penicillin-binding protein 2a (Domain 2)"/>
    <property type="match status" value="1"/>
</dbReference>
<dbReference type="Gene3D" id="3.30.10.20">
    <property type="match status" value="1"/>
</dbReference>
<evidence type="ECO:0000256" key="4">
    <source>
        <dbReference type="SAM" id="Phobius"/>
    </source>
</evidence>
<feature type="domain" description="PASTA" evidence="5">
    <location>
        <begin position="610"/>
        <end position="668"/>
    </location>
</feature>
<evidence type="ECO:0000313" key="6">
    <source>
        <dbReference type="EMBL" id="PWK19124.1"/>
    </source>
</evidence>
<organism evidence="6 7">
    <name type="scientific">Xanthomarina spongicola</name>
    <dbReference type="NCBI Taxonomy" id="570520"/>
    <lineage>
        <taxon>Bacteria</taxon>
        <taxon>Pseudomonadati</taxon>
        <taxon>Bacteroidota</taxon>
        <taxon>Flavobacteriia</taxon>
        <taxon>Flavobacteriales</taxon>
        <taxon>Flavobacteriaceae</taxon>
        <taxon>Xanthomarina</taxon>
    </lineage>
</organism>
<sequence>MAVNEKNILNRLYFIAGCMFIFALAVVFKLLSIQFVQGDKYRELADERTIKNVVIPANRGNVYSINGNLLATSIPKYDIRIDAITPSTARFEKYLKPLSDSLSKYSGKPSSYYQKEIRKARANKNRYYLLARDIGYSDYIRIRNFPLLNLGAYKGGLIVEQTTKREHPMGGVAERTIGYERFDEDGNVTRPGIDGAYGIKYLRGTDGLRLKQKIGKGQWKPIADYNQVEPRDGYDLYTTISVNIQDIAHHALLQQLEYYEADHGCVVVMEVATGEIRAISNLGRTEKGNYYEKLNYAVGESHEPGSTFKVMALMAALEDKVVDTSTIIDTRNGRKTFYGRVINDSKHGGYGKISAARTLEVSSNIGLATIIDEAYSENPKKFINRIKGWSLNQPLGLPILGEGQPVIPEPGHKLWSKNALPSMAYGYNLRLTPLQTLTFYNAIANNGVMVKPTFIKEVRELNKQIETFDRAIINNKICSDKTIKETQEILKNVVVRGTGRSLYSPYFSMSGKTGTAKTEYWMDDWEENPRYVSSFAGYFPAENPKYSCIVIIHKPSTKKGYYGADVSGPVFKRIAQKIFTDTPIIDEVQSLKVKDVEVEEEFDSYFKTAQTYKTIMPNVVGLPLMDALALLENMGLKVQSQGVGTVKSQSLDKGLKIKKNQTVVIQAS</sequence>
<evidence type="ECO:0000256" key="2">
    <source>
        <dbReference type="ARBA" id="ARBA00022645"/>
    </source>
</evidence>
<dbReference type="Proteomes" id="UP000245430">
    <property type="component" value="Unassembled WGS sequence"/>
</dbReference>
<dbReference type="SMART" id="SM00740">
    <property type="entry name" value="PASTA"/>
    <property type="match status" value="1"/>
</dbReference>
<dbReference type="GO" id="GO:0051301">
    <property type="term" value="P:cell division"/>
    <property type="evidence" value="ECO:0007669"/>
    <property type="project" value="UniProtKB-KW"/>
</dbReference>
<accession>A0A316DLV7</accession>
<dbReference type="Pfam" id="PF00905">
    <property type="entry name" value="Transpeptidase"/>
    <property type="match status" value="1"/>
</dbReference>
<dbReference type="PROSITE" id="PS51178">
    <property type="entry name" value="PASTA"/>
    <property type="match status" value="1"/>
</dbReference>
<dbReference type="EMBL" id="QGGP01000003">
    <property type="protein sequence ID" value="PWK19124.1"/>
    <property type="molecule type" value="Genomic_DNA"/>
</dbReference>
<keyword evidence="7" id="KW-1185">Reference proteome</keyword>
<dbReference type="InterPro" id="IPR050515">
    <property type="entry name" value="Beta-lactam/transpept"/>
</dbReference>
<dbReference type="AlphaFoldDB" id="A0A316DLV7"/>
<keyword evidence="2" id="KW-0121">Carboxypeptidase</keyword>
<evidence type="ECO:0000256" key="3">
    <source>
        <dbReference type="ARBA" id="ARBA00023136"/>
    </source>
</evidence>
<keyword evidence="4" id="KW-0812">Transmembrane</keyword>
<keyword evidence="6" id="KW-0132">Cell division</keyword>
<dbReference type="GO" id="GO:0004180">
    <property type="term" value="F:carboxypeptidase activity"/>
    <property type="evidence" value="ECO:0007669"/>
    <property type="project" value="UniProtKB-KW"/>
</dbReference>